<evidence type="ECO:0000256" key="4">
    <source>
        <dbReference type="ARBA" id="ARBA00023163"/>
    </source>
</evidence>
<evidence type="ECO:0000256" key="2">
    <source>
        <dbReference type="ARBA" id="ARBA00023015"/>
    </source>
</evidence>
<keyword evidence="9" id="KW-1185">Reference proteome</keyword>
<dbReference type="GO" id="GO:0000981">
    <property type="term" value="F:DNA-binding transcription factor activity, RNA polymerase II-specific"/>
    <property type="evidence" value="ECO:0007669"/>
    <property type="project" value="InterPro"/>
</dbReference>
<organism evidence="8 9">
    <name type="scientific">Aspergillus arachidicola</name>
    <dbReference type="NCBI Taxonomy" id="656916"/>
    <lineage>
        <taxon>Eukaryota</taxon>
        <taxon>Fungi</taxon>
        <taxon>Dikarya</taxon>
        <taxon>Ascomycota</taxon>
        <taxon>Pezizomycotina</taxon>
        <taxon>Eurotiomycetes</taxon>
        <taxon>Eurotiomycetidae</taxon>
        <taxon>Eurotiales</taxon>
        <taxon>Aspergillaceae</taxon>
        <taxon>Aspergillus</taxon>
        <taxon>Aspergillus subgen. Circumdati</taxon>
    </lineage>
</organism>
<reference evidence="8 9" key="1">
    <citation type="submission" date="2017-05" db="EMBL/GenBank/DDBJ databases">
        <title>Genome sequence for an aflatoxigenic pathogen of Argentinian peanut, Aspergillus arachidicola.</title>
        <authorList>
            <person name="Moore G."/>
            <person name="Beltz S.B."/>
            <person name="Mack B.M."/>
        </authorList>
    </citation>
    <scope>NUCLEOTIDE SEQUENCE [LARGE SCALE GENOMIC DNA]</scope>
    <source>
        <strain evidence="8 9">CBS 117610</strain>
    </source>
</reference>
<evidence type="ECO:0000256" key="6">
    <source>
        <dbReference type="SAM" id="MobiDB-lite"/>
    </source>
</evidence>
<accession>A0A2G7FUW3</accession>
<gene>
    <name evidence="8" type="ORF">AARAC_003937</name>
</gene>
<dbReference type="GO" id="GO:0000976">
    <property type="term" value="F:transcription cis-regulatory region binding"/>
    <property type="evidence" value="ECO:0007669"/>
    <property type="project" value="TreeGrafter"/>
</dbReference>
<comment type="caution">
    <text evidence="8">The sequence shown here is derived from an EMBL/GenBank/DDBJ whole genome shotgun (WGS) entry which is preliminary data.</text>
</comment>
<dbReference type="InterPro" id="IPR001138">
    <property type="entry name" value="Zn2Cys6_DnaBD"/>
</dbReference>
<keyword evidence="2" id="KW-0805">Transcription regulation</keyword>
<comment type="subcellular location">
    <subcellularLocation>
        <location evidence="1">Nucleus</location>
    </subcellularLocation>
</comment>
<dbReference type="PANTHER" id="PTHR37534:SF25">
    <property type="entry name" value="ZN(II)2CYS6 TRANSCRIPTION FACTOR (EUROFUNG)"/>
    <property type="match status" value="1"/>
</dbReference>
<evidence type="ECO:0000313" key="8">
    <source>
        <dbReference type="EMBL" id="PIG84398.1"/>
    </source>
</evidence>
<dbReference type="SUPFAM" id="SSF57701">
    <property type="entry name" value="Zn2/Cys6 DNA-binding domain"/>
    <property type="match status" value="1"/>
</dbReference>
<dbReference type="Pfam" id="PF11951">
    <property type="entry name" value="Fungal_trans_2"/>
    <property type="match status" value="1"/>
</dbReference>
<dbReference type="Pfam" id="PF00172">
    <property type="entry name" value="Zn_clus"/>
    <property type="match status" value="1"/>
</dbReference>
<proteinExistence type="predicted"/>
<dbReference type="EMBL" id="NEXV01000384">
    <property type="protein sequence ID" value="PIG84398.1"/>
    <property type="molecule type" value="Genomic_DNA"/>
</dbReference>
<name>A0A2G7FUW3_9EURO</name>
<dbReference type="GO" id="GO:0045944">
    <property type="term" value="P:positive regulation of transcription by RNA polymerase II"/>
    <property type="evidence" value="ECO:0007669"/>
    <property type="project" value="TreeGrafter"/>
</dbReference>
<dbReference type="Proteomes" id="UP000231358">
    <property type="component" value="Unassembled WGS sequence"/>
</dbReference>
<dbReference type="AlphaFoldDB" id="A0A2G7FUW3"/>
<protein>
    <submittedName>
        <fullName evidence="8">Zn(II)2Cys6 transcription factor</fullName>
    </submittedName>
</protein>
<dbReference type="PROSITE" id="PS00463">
    <property type="entry name" value="ZN2_CY6_FUNGAL_1"/>
    <property type="match status" value="1"/>
</dbReference>
<keyword evidence="4" id="KW-0804">Transcription</keyword>
<dbReference type="InterPro" id="IPR036864">
    <property type="entry name" value="Zn2-C6_fun-type_DNA-bd_sf"/>
</dbReference>
<evidence type="ECO:0000313" key="9">
    <source>
        <dbReference type="Proteomes" id="UP000231358"/>
    </source>
</evidence>
<evidence type="ECO:0000256" key="5">
    <source>
        <dbReference type="ARBA" id="ARBA00023242"/>
    </source>
</evidence>
<evidence type="ECO:0000259" key="7">
    <source>
        <dbReference type="PROSITE" id="PS50048"/>
    </source>
</evidence>
<keyword evidence="5" id="KW-0539">Nucleus</keyword>
<dbReference type="GO" id="GO:0005634">
    <property type="term" value="C:nucleus"/>
    <property type="evidence" value="ECO:0007669"/>
    <property type="project" value="UniProtKB-SubCell"/>
</dbReference>
<evidence type="ECO:0000256" key="3">
    <source>
        <dbReference type="ARBA" id="ARBA00023125"/>
    </source>
</evidence>
<sequence>MRGCLTCRQRHLKCDKTGAVCLRCQRSGRQCIPAPLKPEEVTFRHGQNPSLRPKGPPRYGESDLAFPDDQIWVNTPPDVAFEDETDRTAADYHVVPAGASSLYLRKASESRSSTSVSTLPPSTSFLLSPALSPGGPELSRSPLDLPHGTINNLLPADIMGDHQKLGNLNEAFLLRHFRKTIGAWMDVCDHERHFSVDAVERAPSSSLLLYACLATAARHLSQTNNSVPPNAADQYHEQCIAILLPVVENTDFKINIEILLASTVILRCFEQLSSHALSQDLQRHLLAGSVYISSHVDCVFSGGLAEASFWAFVMQDVQFALATRSPLRLTIGPFEERLRLAWEYRSAQTDRDWAHRALWLLAETINYCYEPSSPAHVSSVVWDVLKGRFVIGRCKGRIVFDHYISLLPTQALGDPFLLYGLPAHHTVCFRYTITSTAAQQICMAKALIHEYELRIQHFTTSPNQDSKMVENDIVRNLSIVLGIALSADDDPPVRIMACHALSACECFTTDPISNCVAASSVGRPLFNISGVYPPFSR</sequence>
<dbReference type="PROSITE" id="PS50048">
    <property type="entry name" value="ZN2_CY6_FUNGAL_2"/>
    <property type="match status" value="1"/>
</dbReference>
<dbReference type="PANTHER" id="PTHR37534">
    <property type="entry name" value="TRANSCRIPTIONAL ACTIVATOR PROTEIN UGA3"/>
    <property type="match status" value="1"/>
</dbReference>
<feature type="domain" description="Zn(2)-C6 fungal-type" evidence="7">
    <location>
        <begin position="3"/>
        <end position="31"/>
    </location>
</feature>
<keyword evidence="3" id="KW-0238">DNA-binding</keyword>
<feature type="region of interest" description="Disordered" evidence="6">
    <location>
        <begin position="42"/>
        <end position="62"/>
    </location>
</feature>
<dbReference type="InterPro" id="IPR021858">
    <property type="entry name" value="Fun_TF"/>
</dbReference>
<dbReference type="Gene3D" id="4.10.240.10">
    <property type="entry name" value="Zn(2)-C6 fungal-type DNA-binding domain"/>
    <property type="match status" value="1"/>
</dbReference>
<dbReference type="CDD" id="cd00067">
    <property type="entry name" value="GAL4"/>
    <property type="match status" value="1"/>
</dbReference>
<dbReference type="GO" id="GO:0008270">
    <property type="term" value="F:zinc ion binding"/>
    <property type="evidence" value="ECO:0007669"/>
    <property type="project" value="InterPro"/>
</dbReference>
<evidence type="ECO:0000256" key="1">
    <source>
        <dbReference type="ARBA" id="ARBA00004123"/>
    </source>
</evidence>